<dbReference type="InterPro" id="IPR001841">
    <property type="entry name" value="Znf_RING"/>
</dbReference>
<gene>
    <name evidence="4" type="ORF">SI7747_11014299</name>
</gene>
<dbReference type="PROSITE" id="PS50089">
    <property type="entry name" value="ZF_RING_2"/>
    <property type="match status" value="1"/>
</dbReference>
<name>A0A7I8JDT3_SPIIN</name>
<feature type="region of interest" description="Disordered" evidence="2">
    <location>
        <begin position="1"/>
        <end position="20"/>
    </location>
</feature>
<dbReference type="SMART" id="SM00184">
    <property type="entry name" value="RING"/>
    <property type="match status" value="1"/>
</dbReference>
<dbReference type="Gene3D" id="3.30.40.10">
    <property type="entry name" value="Zinc/RING finger domain, C3HC4 (zinc finger)"/>
    <property type="match status" value="1"/>
</dbReference>
<keyword evidence="1" id="KW-0863">Zinc-finger</keyword>
<dbReference type="EMBL" id="LR743598">
    <property type="protein sequence ID" value="CAA2628658.1"/>
    <property type="molecule type" value="Genomic_DNA"/>
</dbReference>
<dbReference type="AlphaFoldDB" id="A0A7I8JDT3"/>
<dbReference type="InterPro" id="IPR013083">
    <property type="entry name" value="Znf_RING/FYVE/PHD"/>
</dbReference>
<evidence type="ECO:0000256" key="1">
    <source>
        <dbReference type="PROSITE-ProRule" id="PRU00175"/>
    </source>
</evidence>
<dbReference type="Pfam" id="PF13920">
    <property type="entry name" value="zf-C3HC4_3"/>
    <property type="match status" value="1"/>
</dbReference>
<evidence type="ECO:0000256" key="2">
    <source>
        <dbReference type="SAM" id="MobiDB-lite"/>
    </source>
</evidence>
<keyword evidence="1" id="KW-0479">Metal-binding</keyword>
<protein>
    <recommendedName>
        <fullName evidence="3">RING-type domain-containing protein</fullName>
    </recommendedName>
</protein>
<dbReference type="CDD" id="cd16449">
    <property type="entry name" value="RING-HC"/>
    <property type="match status" value="1"/>
</dbReference>
<proteinExistence type="predicted"/>
<dbReference type="PANTHER" id="PTHR46629">
    <property type="entry name" value="OS01G0917900 PROTEIN"/>
    <property type="match status" value="1"/>
</dbReference>
<dbReference type="SUPFAM" id="SSF57850">
    <property type="entry name" value="RING/U-box"/>
    <property type="match status" value="1"/>
</dbReference>
<reference evidence="4 5" key="1">
    <citation type="submission" date="2019-12" db="EMBL/GenBank/DDBJ databases">
        <authorList>
            <person name="Scholz U."/>
            <person name="Mascher M."/>
            <person name="Fiebig A."/>
        </authorList>
    </citation>
    <scope>NUCLEOTIDE SEQUENCE</scope>
</reference>
<dbReference type="PROSITE" id="PS51257">
    <property type="entry name" value="PROKAR_LIPOPROTEIN"/>
    <property type="match status" value="1"/>
</dbReference>
<feature type="compositionally biased region" description="Low complexity" evidence="2">
    <location>
        <begin position="169"/>
        <end position="187"/>
    </location>
</feature>
<dbReference type="GO" id="GO:0008270">
    <property type="term" value="F:zinc ion binding"/>
    <property type="evidence" value="ECO:0007669"/>
    <property type="project" value="UniProtKB-KW"/>
</dbReference>
<keyword evidence="5" id="KW-1185">Reference proteome</keyword>
<feature type="domain" description="RING-type" evidence="3">
    <location>
        <begin position="260"/>
        <end position="298"/>
    </location>
</feature>
<evidence type="ECO:0000313" key="5">
    <source>
        <dbReference type="Proteomes" id="UP001189122"/>
    </source>
</evidence>
<keyword evidence="1" id="KW-0862">Zinc</keyword>
<organism evidence="4">
    <name type="scientific">Spirodela intermedia</name>
    <name type="common">Intermediate duckweed</name>
    <dbReference type="NCBI Taxonomy" id="51605"/>
    <lineage>
        <taxon>Eukaryota</taxon>
        <taxon>Viridiplantae</taxon>
        <taxon>Streptophyta</taxon>
        <taxon>Embryophyta</taxon>
        <taxon>Tracheophyta</taxon>
        <taxon>Spermatophyta</taxon>
        <taxon>Magnoliopsida</taxon>
        <taxon>Liliopsida</taxon>
        <taxon>Araceae</taxon>
        <taxon>Lemnoideae</taxon>
        <taxon>Spirodela</taxon>
    </lineage>
</organism>
<sequence length="308" mass="32988">MEEPQRRQKTMLSNQLSSSSTAACEVSSSTSSVAASNLRDLLTVRQEEDLQPLCTYRSSSVSLGTVLTFEKVKSSPAGITRATSSAANIPTGSRTLLDIIRDEQESSGARDYIIGSSNSVHRVNWRAFKDRLRIRRASNIWQSTGSGGGGVDNHPDDISPAESPSGNHPPEASVPSSEEPETATEVPNGGPSPPPIRMSLMALLEQTDSHGDGPGVAVSALLEADEDEEEEDTEEAEEAEEAKEDSGSGDDGGGKIYVKCCVCMVRHKGAAFIPCGHTFCRLCSRELWVSRGNCPLCNGFILEILDIF</sequence>
<feature type="compositionally biased region" description="Acidic residues" evidence="2">
    <location>
        <begin position="224"/>
        <end position="243"/>
    </location>
</feature>
<accession>A0A7I8JDT3</accession>
<feature type="region of interest" description="Disordered" evidence="2">
    <location>
        <begin position="141"/>
        <end position="197"/>
    </location>
</feature>
<evidence type="ECO:0000313" key="4">
    <source>
        <dbReference type="EMBL" id="CAA2628658.1"/>
    </source>
</evidence>
<evidence type="ECO:0000259" key="3">
    <source>
        <dbReference type="PROSITE" id="PS50089"/>
    </source>
</evidence>
<dbReference type="Proteomes" id="UP001189122">
    <property type="component" value="Unassembled WGS sequence"/>
</dbReference>
<dbReference type="EMBL" id="CACRZD030000011">
    <property type="protein sequence ID" value="CAA6667905.1"/>
    <property type="molecule type" value="Genomic_DNA"/>
</dbReference>
<feature type="region of interest" description="Disordered" evidence="2">
    <location>
        <begin position="224"/>
        <end position="250"/>
    </location>
</feature>